<dbReference type="EMBL" id="GBRH01165326">
    <property type="protein sequence ID" value="JAE32570.1"/>
    <property type="molecule type" value="Transcribed_RNA"/>
</dbReference>
<reference evidence="1" key="1">
    <citation type="submission" date="2014-09" db="EMBL/GenBank/DDBJ databases">
        <authorList>
            <person name="Magalhaes I.L.F."/>
            <person name="Oliveira U."/>
            <person name="Santos F.R."/>
            <person name="Vidigal T.H.D.A."/>
            <person name="Brescovit A.D."/>
            <person name="Santos A.J."/>
        </authorList>
    </citation>
    <scope>NUCLEOTIDE SEQUENCE</scope>
    <source>
        <tissue evidence="1">Shoot tissue taken approximately 20 cm above the soil surface</tissue>
    </source>
</reference>
<evidence type="ECO:0000313" key="1">
    <source>
        <dbReference type="EMBL" id="JAE32570.1"/>
    </source>
</evidence>
<dbReference type="AlphaFoldDB" id="A0A0A9H5T8"/>
<organism evidence="1">
    <name type="scientific">Arundo donax</name>
    <name type="common">Giant reed</name>
    <name type="synonym">Donax arundinaceus</name>
    <dbReference type="NCBI Taxonomy" id="35708"/>
    <lineage>
        <taxon>Eukaryota</taxon>
        <taxon>Viridiplantae</taxon>
        <taxon>Streptophyta</taxon>
        <taxon>Embryophyta</taxon>
        <taxon>Tracheophyta</taxon>
        <taxon>Spermatophyta</taxon>
        <taxon>Magnoliopsida</taxon>
        <taxon>Liliopsida</taxon>
        <taxon>Poales</taxon>
        <taxon>Poaceae</taxon>
        <taxon>PACMAD clade</taxon>
        <taxon>Arundinoideae</taxon>
        <taxon>Arundineae</taxon>
        <taxon>Arundo</taxon>
    </lineage>
</organism>
<reference evidence="1" key="2">
    <citation type="journal article" date="2015" name="Data Brief">
        <title>Shoot transcriptome of the giant reed, Arundo donax.</title>
        <authorList>
            <person name="Barrero R.A."/>
            <person name="Guerrero F.D."/>
            <person name="Moolhuijzen P."/>
            <person name="Goolsby J.A."/>
            <person name="Tidwell J."/>
            <person name="Bellgard S.E."/>
            <person name="Bellgard M.I."/>
        </authorList>
    </citation>
    <scope>NUCLEOTIDE SEQUENCE</scope>
    <source>
        <tissue evidence="1">Shoot tissue taken approximately 20 cm above the soil surface</tissue>
    </source>
</reference>
<accession>A0A0A9H5T8</accession>
<protein>
    <submittedName>
        <fullName evidence="1">Uncharacterized protein</fullName>
    </submittedName>
</protein>
<sequence length="41" mass="4581">MGVQSAPCQYSEARNQEFVQHQCTKSHTDGSTSCWLCTSFP</sequence>
<proteinExistence type="predicted"/>
<name>A0A0A9H5T8_ARUDO</name>